<accession>A0A5B9DAD8</accession>
<protein>
    <submittedName>
        <fullName evidence="1">Uncharacterized protein</fullName>
    </submittedName>
</protein>
<reference evidence="1 2" key="1">
    <citation type="journal article" date="2020" name="Nature">
        <title>Isolation of an archaeon at the prokaryote-eukaryote interface.</title>
        <authorList>
            <person name="Imachi H."/>
            <person name="Nobu M.K."/>
            <person name="Nakahara N."/>
            <person name="Morono Y."/>
            <person name="Ogawara M."/>
            <person name="Takaki Y."/>
            <person name="Takano Y."/>
            <person name="Uematsu K."/>
            <person name="Ikuta T."/>
            <person name="Ito M."/>
            <person name="Matsui Y."/>
            <person name="Miyazaki M."/>
            <person name="Murata K."/>
            <person name="Saito Y."/>
            <person name="Sakai S."/>
            <person name="Song C."/>
            <person name="Tasumi E."/>
            <person name="Yamanaka Y."/>
            <person name="Yamaguchi T."/>
            <person name="Kamagata Y."/>
            <person name="Tamaki H."/>
            <person name="Takai K."/>
        </authorList>
    </citation>
    <scope>NUCLEOTIDE SEQUENCE [LARGE SCALE GENOMIC DNA]</scope>
    <source>
        <strain evidence="1 2">MK-D1</strain>
    </source>
</reference>
<dbReference type="AlphaFoldDB" id="A0A5B9DAD8"/>
<dbReference type="GeneID" id="41329735"/>
<dbReference type="KEGG" id="psyt:DSAG12_01742"/>
<name>A0A5B9DAD8_9ARCH</name>
<evidence type="ECO:0000313" key="1">
    <source>
        <dbReference type="EMBL" id="QEE15915.1"/>
    </source>
</evidence>
<keyword evidence="2" id="KW-1185">Reference proteome</keyword>
<gene>
    <name evidence="1" type="ORF">DSAG12_01742</name>
</gene>
<organism evidence="1 2">
    <name type="scientific">Promethearchaeum syntrophicum</name>
    <dbReference type="NCBI Taxonomy" id="2594042"/>
    <lineage>
        <taxon>Archaea</taxon>
        <taxon>Promethearchaeati</taxon>
        <taxon>Promethearchaeota</taxon>
        <taxon>Promethearchaeia</taxon>
        <taxon>Promethearchaeales</taxon>
        <taxon>Promethearchaeaceae</taxon>
        <taxon>Promethearchaeum</taxon>
    </lineage>
</organism>
<sequence>MSDEFILRWEASNQTFHPVAEIGQKGIYLELFEDEKAWLFKYSDKDISFIQRRTALRRAREISKVGIVNSATGARVGVGFECKEEVDPYQHLPAKVTRGEHEYNK</sequence>
<dbReference type="EMBL" id="CP042905">
    <property type="protein sequence ID" value="QEE15915.1"/>
    <property type="molecule type" value="Genomic_DNA"/>
</dbReference>
<reference evidence="1 2" key="2">
    <citation type="journal article" date="2024" name="Int. J. Syst. Evol. Microbiol.">
        <title>Promethearchaeum syntrophicum gen. nov., sp. nov., an anaerobic, obligately syntrophic archaeon, the first isolate of the lineage 'Asgard' archaea, and proposal of the new archaeal phylum Promethearchaeota phyl. nov. and kingdom Promethearchaeati regn. nov.</title>
        <authorList>
            <person name="Imachi H."/>
            <person name="Nobu M.K."/>
            <person name="Kato S."/>
            <person name="Takaki Y."/>
            <person name="Miyazaki M."/>
            <person name="Miyata M."/>
            <person name="Ogawara M."/>
            <person name="Saito Y."/>
            <person name="Sakai S."/>
            <person name="Tahara Y.O."/>
            <person name="Takano Y."/>
            <person name="Tasumi E."/>
            <person name="Uematsu K."/>
            <person name="Yoshimura T."/>
            <person name="Itoh T."/>
            <person name="Ohkuma M."/>
            <person name="Takai K."/>
        </authorList>
    </citation>
    <scope>NUCLEOTIDE SEQUENCE [LARGE SCALE GENOMIC DNA]</scope>
    <source>
        <strain evidence="1 2">MK-D1</strain>
    </source>
</reference>
<evidence type="ECO:0000313" key="2">
    <source>
        <dbReference type="Proteomes" id="UP000321408"/>
    </source>
</evidence>
<dbReference type="RefSeq" id="WP_147662810.1">
    <property type="nucleotide sequence ID" value="NZ_CP042905.2"/>
</dbReference>
<dbReference type="Proteomes" id="UP000321408">
    <property type="component" value="Chromosome"/>
</dbReference>
<proteinExistence type="predicted"/>